<sequence length="416" mass="47475">MTEYEIAKKAYAQYGVDTDSVLQELSSVPISIHCWQGDDVGGFEKPESVLTGGGIQTTGNYPGKAKTISQLRQDLEKVLTLVPGTHRLNLHASYGEFGDVFIDRDQIEEKYYQGWVDWALANDLKIDFNGTFFSHPLAEDGFTLASKDETIRRFWIEHEKRCRKIAAWIGRIQKSPCILDTWIPDGMKNLAVDKLGYRAILKESLDEIFAIEYSEDEMRDALETKLFGLGSEAFVVGSHEFYMNYAARNKKMLCLDMGHFHTEEDISDKLSAILLFDDEILLHVSRPMHWDSDHVVLFNDKVKMVSEELVRSGKLSTCHIGMDFFDSSINRIGAWVTGVRAMRKALLFAMLEPINQLIRYEETGNGYAQMALLEQQSLMPFGFVWDEFCKRNGVPVESDLVKIITEYEKTVLGERE</sequence>
<comment type="subcellular location">
    <subcellularLocation>
        <location evidence="6">Cytoplasm</location>
    </subcellularLocation>
</comment>
<protein>
    <recommendedName>
        <fullName evidence="6">L-rhamnose isomerase</fullName>
        <ecNumber evidence="6">5.3.1.14</ecNumber>
    </recommendedName>
</protein>
<dbReference type="InterPro" id="IPR036237">
    <property type="entry name" value="Xyl_isomerase-like_sf"/>
</dbReference>
<dbReference type="PANTHER" id="PTHR30268:SF0">
    <property type="entry name" value="L-RHAMNOSE ISOMERASE"/>
    <property type="match status" value="1"/>
</dbReference>
<dbReference type="EC" id="5.3.1.14" evidence="6"/>
<dbReference type="AlphaFoldDB" id="G8QUN3"/>
<proteinExistence type="inferred from homology"/>
<dbReference type="GO" id="GO:0019324">
    <property type="term" value="P:L-lyxose metabolic process"/>
    <property type="evidence" value="ECO:0007669"/>
    <property type="project" value="TreeGrafter"/>
</dbReference>
<dbReference type="InterPro" id="IPR050337">
    <property type="entry name" value="L-rhamnose_isomerase"/>
</dbReference>
<evidence type="ECO:0000256" key="3">
    <source>
        <dbReference type="ARBA" id="ARBA00023211"/>
    </source>
</evidence>
<dbReference type="SUPFAM" id="SSF51658">
    <property type="entry name" value="Xylose isomerase-like"/>
    <property type="match status" value="1"/>
</dbReference>
<feature type="binding site" evidence="6">
    <location>
        <position position="293"/>
    </location>
    <ligand>
        <name>Mn(2+)</name>
        <dbReference type="ChEBI" id="CHEBI:29035"/>
    </ligand>
</feature>
<comment type="function">
    <text evidence="6">Catalyzes the interconversion of L-rhamnose and L-rhamnulose.</text>
</comment>
<dbReference type="STRING" id="158190.SpiGrapes_2580"/>
<evidence type="ECO:0000256" key="4">
    <source>
        <dbReference type="ARBA" id="ARBA00023235"/>
    </source>
</evidence>
<dbReference type="KEGG" id="sgp:SpiGrapes_2580"/>
<gene>
    <name evidence="6" type="primary">rhaA</name>
    <name evidence="7" type="ordered locus">SpiGrapes_2580</name>
</gene>
<dbReference type="PANTHER" id="PTHR30268">
    <property type="entry name" value="L-RHAMNOSE ISOMERASE"/>
    <property type="match status" value="1"/>
</dbReference>
<keyword evidence="8" id="KW-1185">Reference proteome</keyword>
<keyword evidence="5 6" id="KW-0684">Rhamnose metabolism</keyword>
<reference evidence="7 8" key="1">
    <citation type="submission" date="2011-11" db="EMBL/GenBank/DDBJ databases">
        <title>Complete sequence of Spirochaeta sp. grapes.</title>
        <authorList>
            <consortium name="US DOE Joint Genome Institute"/>
            <person name="Lucas S."/>
            <person name="Han J."/>
            <person name="Lapidus A."/>
            <person name="Cheng J.-F."/>
            <person name="Goodwin L."/>
            <person name="Pitluck S."/>
            <person name="Peters L."/>
            <person name="Ovchinnikova G."/>
            <person name="Munk A.C."/>
            <person name="Detter J.C."/>
            <person name="Han C."/>
            <person name="Tapia R."/>
            <person name="Land M."/>
            <person name="Hauser L."/>
            <person name="Kyrpides N."/>
            <person name="Ivanova N."/>
            <person name="Pagani I."/>
            <person name="Ritalahtilisa K."/>
            <person name="Loeffler F."/>
            <person name="Woyke T."/>
        </authorList>
    </citation>
    <scope>NUCLEOTIDE SEQUENCE [LARGE SCALE GENOMIC DNA]</scope>
    <source>
        <strain evidence="8">ATCC BAA-1885 / DSM 22778 / Grapes</strain>
    </source>
</reference>
<dbReference type="GO" id="GO:0030145">
    <property type="term" value="F:manganese ion binding"/>
    <property type="evidence" value="ECO:0007669"/>
    <property type="project" value="UniProtKB-UniRule"/>
</dbReference>
<evidence type="ECO:0000256" key="2">
    <source>
        <dbReference type="ARBA" id="ARBA00022723"/>
    </source>
</evidence>
<name>G8QUN3_SPHPG</name>
<dbReference type="eggNOG" id="COG4806">
    <property type="taxonomic scope" value="Bacteria"/>
</dbReference>
<comment type="similarity">
    <text evidence="6">Belongs to the rhamnose isomerase family.</text>
</comment>
<evidence type="ECO:0000313" key="7">
    <source>
        <dbReference type="EMBL" id="AEV30341.1"/>
    </source>
</evidence>
<dbReference type="GO" id="GO:0005737">
    <property type="term" value="C:cytoplasm"/>
    <property type="evidence" value="ECO:0007669"/>
    <property type="project" value="UniProtKB-SubCell"/>
</dbReference>
<comment type="pathway">
    <text evidence="6">Carbohydrate degradation; L-rhamnose degradation; glycerone phosphate from L-rhamnose: step 1/3.</text>
</comment>
<dbReference type="NCBIfam" id="NF002203">
    <property type="entry name" value="PRK01076.1"/>
    <property type="match status" value="1"/>
</dbReference>
<comment type="catalytic activity">
    <reaction evidence="6">
        <text>L-rhamnopyranose = L-rhamnulose</text>
        <dbReference type="Rhea" id="RHEA:23160"/>
        <dbReference type="ChEBI" id="CHEBI:17897"/>
        <dbReference type="ChEBI" id="CHEBI:62346"/>
        <dbReference type="EC" id="5.3.1.14"/>
    </reaction>
</comment>
<dbReference type="RefSeq" id="WP_014271181.1">
    <property type="nucleotide sequence ID" value="NC_016633.1"/>
</dbReference>
<dbReference type="GO" id="GO:0019301">
    <property type="term" value="P:rhamnose catabolic process"/>
    <property type="evidence" value="ECO:0007669"/>
    <property type="project" value="UniProtKB-UniRule"/>
</dbReference>
<accession>G8QUN3</accession>
<dbReference type="OrthoDB" id="9766697at2"/>
<dbReference type="Pfam" id="PF06134">
    <property type="entry name" value="RhaA"/>
    <property type="match status" value="1"/>
</dbReference>
<dbReference type="EMBL" id="CP003155">
    <property type="protein sequence ID" value="AEV30341.1"/>
    <property type="molecule type" value="Genomic_DNA"/>
</dbReference>
<dbReference type="Proteomes" id="UP000005632">
    <property type="component" value="Chromosome"/>
</dbReference>
<dbReference type="UniPathway" id="UPA00541">
    <property type="reaction ID" value="UER00601"/>
</dbReference>
<organism evidence="7 8">
    <name type="scientific">Sphaerochaeta pleomorpha (strain ATCC BAA-1885 / DSM 22778 / Grapes)</name>
    <dbReference type="NCBI Taxonomy" id="158190"/>
    <lineage>
        <taxon>Bacteria</taxon>
        <taxon>Pseudomonadati</taxon>
        <taxon>Spirochaetota</taxon>
        <taxon>Spirochaetia</taxon>
        <taxon>Spirochaetales</taxon>
        <taxon>Sphaerochaetaceae</taxon>
        <taxon>Sphaerochaeta</taxon>
    </lineage>
</organism>
<evidence type="ECO:0000313" key="8">
    <source>
        <dbReference type="Proteomes" id="UP000005632"/>
    </source>
</evidence>
<feature type="binding site" evidence="6">
    <location>
        <position position="259"/>
    </location>
    <ligand>
        <name>Mn(2+)</name>
        <dbReference type="ChEBI" id="CHEBI:29035"/>
    </ligand>
</feature>
<evidence type="ECO:0000256" key="1">
    <source>
        <dbReference type="ARBA" id="ARBA00022490"/>
    </source>
</evidence>
<dbReference type="HAMAP" id="MF_00541">
    <property type="entry name" value="RhaA"/>
    <property type="match status" value="1"/>
</dbReference>
<dbReference type="InterPro" id="IPR009308">
    <property type="entry name" value="Rhamnose_isomerase"/>
</dbReference>
<feature type="binding site" evidence="6">
    <location>
        <position position="291"/>
    </location>
    <ligand>
        <name>Mn(2+)</name>
        <dbReference type="ChEBI" id="CHEBI:29035"/>
    </ligand>
</feature>
<evidence type="ECO:0000256" key="5">
    <source>
        <dbReference type="ARBA" id="ARBA00023308"/>
    </source>
</evidence>
<dbReference type="HOGENOM" id="CLU_052790_0_0_12"/>
<keyword evidence="3 6" id="KW-0464">Manganese</keyword>
<evidence type="ECO:0000256" key="6">
    <source>
        <dbReference type="HAMAP-Rule" id="MF_00541"/>
    </source>
</evidence>
<keyword evidence="2 6" id="KW-0479">Metal-binding</keyword>
<dbReference type="GO" id="GO:0008740">
    <property type="term" value="F:L-rhamnose isomerase activity"/>
    <property type="evidence" value="ECO:0007669"/>
    <property type="project" value="UniProtKB-UniRule"/>
</dbReference>
<comment type="cofactor">
    <cofactor evidence="6">
        <name>Mn(2+)</name>
        <dbReference type="ChEBI" id="CHEBI:29035"/>
    </cofactor>
    <text evidence="6">Binds 1 Mn(2+) ion per subunit.</text>
</comment>
<dbReference type="Gene3D" id="3.20.20.150">
    <property type="entry name" value="Divalent-metal-dependent TIM barrel enzymes"/>
    <property type="match status" value="1"/>
</dbReference>
<keyword evidence="1 6" id="KW-0963">Cytoplasm</keyword>
<keyword evidence="4 6" id="KW-0413">Isomerase</keyword>